<protein>
    <submittedName>
        <fullName evidence="1">Uncharacterized protein</fullName>
    </submittedName>
</protein>
<sequence length="94" mass="10919">FEVAAKDESLAFDAFTYSYMTTVRDAEQLLASVPGLKTETVFGQESILAPYKNELAKQPKKIRMAWYEYALRFCEKREYLTHTEHLMIVSKKDS</sequence>
<proteinExistence type="predicted"/>
<feature type="non-terminal residue" evidence="1">
    <location>
        <position position="1"/>
    </location>
</feature>
<accession>W0FNC3</accession>
<evidence type="ECO:0000313" key="1">
    <source>
        <dbReference type="EMBL" id="AHF26378.1"/>
    </source>
</evidence>
<organism evidence="1">
    <name type="scientific">uncultured bacterium Contig1771_n_1784_cl</name>
    <dbReference type="NCBI Taxonomy" id="1393511"/>
    <lineage>
        <taxon>Bacteria</taxon>
        <taxon>environmental samples</taxon>
    </lineage>
</organism>
<name>W0FNC3_9BACT</name>
<reference evidence="1" key="1">
    <citation type="journal article" date="2013" name="PLoS ONE">
        <title>Metagenomic insights into the carbohydrate-active enzymes carried by the microorganisms adhering to solid digesta in the rumen of cows.</title>
        <authorList>
            <person name="Wang L."/>
            <person name="Hatem A."/>
            <person name="Catalyurek U.V."/>
            <person name="Morrison M."/>
            <person name="Yu Z."/>
        </authorList>
    </citation>
    <scope>NUCLEOTIDE SEQUENCE</scope>
</reference>
<dbReference type="AlphaFoldDB" id="W0FNC3"/>
<dbReference type="EMBL" id="KC246877">
    <property type="protein sequence ID" value="AHF26378.1"/>
    <property type="molecule type" value="Genomic_DNA"/>
</dbReference>